<proteinExistence type="predicted"/>
<dbReference type="InterPro" id="IPR043504">
    <property type="entry name" value="Peptidase_S1_PA_chymotrypsin"/>
</dbReference>
<evidence type="ECO:0000313" key="1">
    <source>
        <dbReference type="EMBL" id="OGG40769.1"/>
    </source>
</evidence>
<dbReference type="AlphaFoldDB" id="A0A1F6BV24"/>
<dbReference type="SUPFAM" id="SSF50494">
    <property type="entry name" value="Trypsin-like serine proteases"/>
    <property type="match status" value="1"/>
</dbReference>
<dbReference type="STRING" id="1798471.A3A21_00900"/>
<accession>A0A1F6BV24</accession>
<dbReference type="Gene3D" id="2.40.10.10">
    <property type="entry name" value="Trypsin-like serine proteases"/>
    <property type="match status" value="1"/>
</dbReference>
<reference evidence="1 2" key="1">
    <citation type="journal article" date="2016" name="Nat. Commun.">
        <title>Thousands of microbial genomes shed light on interconnected biogeochemical processes in an aquifer system.</title>
        <authorList>
            <person name="Anantharaman K."/>
            <person name="Brown C.T."/>
            <person name="Hug L.A."/>
            <person name="Sharon I."/>
            <person name="Castelle C.J."/>
            <person name="Probst A.J."/>
            <person name="Thomas B.C."/>
            <person name="Singh A."/>
            <person name="Wilkins M.J."/>
            <person name="Karaoz U."/>
            <person name="Brodie E.L."/>
            <person name="Williams K.H."/>
            <person name="Hubbard S.S."/>
            <person name="Banfield J.F."/>
        </authorList>
    </citation>
    <scope>NUCLEOTIDE SEQUENCE [LARGE SCALE GENOMIC DNA]</scope>
</reference>
<sequence length="396" mass="44193">MRRYLFFGFGAFLLLFLLRFLFLHQQPRALRKTFSSLRDDREELSRIISSSSEFMKNSVAVSSTISRVFSVKQTLPLPSLLSATSFPVASSLPISSSLLAPQTYIVRPIPVDLRTVVGVQCNFKNGRGDKGLVRGSGVIVSSDGHILTNRHVVDSKWAAGAYEGQGLGEDYILQGCEIRIFPSEQSISSEDRYPYPFFDLNAVSGFQFDFNARLEHLPEEKGLSETELKRLDYAILKITDKNPSKYFSKDIVPIHHAPLLLMSSEQVLQIGKGKRVVIPGYAYQATGDGAFSDYRLLTKDAILSEIYAGDGAFQDIPFILETDVLPDAYSGRSGSPIFYNGYVIGVFQSRIIPKPNVSEYKGNQTSISAIYENLSGKLEDDTSFVFEDVYRPEVQH</sequence>
<comment type="caution">
    <text evidence="1">The sequence shown here is derived from an EMBL/GenBank/DDBJ whole genome shotgun (WGS) entry which is preliminary data.</text>
</comment>
<dbReference type="EMBL" id="MFKK01000019">
    <property type="protein sequence ID" value="OGG40769.1"/>
    <property type="molecule type" value="Genomic_DNA"/>
</dbReference>
<name>A0A1F6BV24_9BACT</name>
<protein>
    <recommendedName>
        <fullName evidence="3">Serine protease</fullName>
    </recommendedName>
</protein>
<gene>
    <name evidence="1" type="ORF">A3A21_00900</name>
</gene>
<evidence type="ECO:0000313" key="2">
    <source>
        <dbReference type="Proteomes" id="UP000176996"/>
    </source>
</evidence>
<organism evidence="1 2">
    <name type="scientific">Candidatus Jorgensenbacteria bacterium RIFCSPLOWO2_01_FULL_45_25b</name>
    <dbReference type="NCBI Taxonomy" id="1798471"/>
    <lineage>
        <taxon>Bacteria</taxon>
        <taxon>Candidatus Joergenseniibacteriota</taxon>
    </lineage>
</organism>
<dbReference type="Proteomes" id="UP000176996">
    <property type="component" value="Unassembled WGS sequence"/>
</dbReference>
<dbReference type="Pfam" id="PF13365">
    <property type="entry name" value="Trypsin_2"/>
    <property type="match status" value="1"/>
</dbReference>
<evidence type="ECO:0008006" key="3">
    <source>
        <dbReference type="Google" id="ProtNLM"/>
    </source>
</evidence>
<dbReference type="InterPro" id="IPR009003">
    <property type="entry name" value="Peptidase_S1_PA"/>
</dbReference>